<dbReference type="KEGG" id="nau:109231258"/>
<dbReference type="OrthoDB" id="10345374at2759"/>
<dbReference type="GO" id="GO:0003924">
    <property type="term" value="F:GTPase activity"/>
    <property type="evidence" value="ECO:0007669"/>
    <property type="project" value="InterPro"/>
</dbReference>
<dbReference type="PANTHER" id="PTHR23115">
    <property type="entry name" value="TRANSLATION FACTOR"/>
    <property type="match status" value="1"/>
</dbReference>
<keyword evidence="2" id="KW-0342">GTP-binding</keyword>
<protein>
    <submittedName>
        <fullName evidence="5">Elongation factor 1-alpha</fullName>
    </submittedName>
</protein>
<dbReference type="PRINTS" id="PR00315">
    <property type="entry name" value="ELONGATNFCT"/>
</dbReference>
<evidence type="ECO:0000259" key="4">
    <source>
        <dbReference type="Pfam" id="PF25772"/>
    </source>
</evidence>
<keyword evidence="5" id="KW-0648">Protein biosynthesis</keyword>
<dbReference type="InterPro" id="IPR050100">
    <property type="entry name" value="TRAFAC_GTPase_members"/>
</dbReference>
<dbReference type="GO" id="GO:0003746">
    <property type="term" value="F:translation elongation factor activity"/>
    <property type="evidence" value="ECO:0007669"/>
    <property type="project" value="UniProtKB-KW"/>
</dbReference>
<dbReference type="InterPro" id="IPR027417">
    <property type="entry name" value="P-loop_NTPase"/>
</dbReference>
<evidence type="ECO:0000313" key="5">
    <source>
        <dbReference type="EMBL" id="OIS99665.1"/>
    </source>
</evidence>
<dbReference type="Pfam" id="PF25772">
    <property type="entry name" value="HEAT_RRP12_N"/>
    <property type="match status" value="1"/>
</dbReference>
<dbReference type="GeneID" id="109231258"/>
<dbReference type="GO" id="GO:0005525">
    <property type="term" value="F:GTP binding"/>
    <property type="evidence" value="ECO:0007669"/>
    <property type="project" value="UniProtKB-KW"/>
</dbReference>
<dbReference type="Pfam" id="PF00009">
    <property type="entry name" value="GTP_EFTU"/>
    <property type="match status" value="1"/>
</dbReference>
<dbReference type="InterPro" id="IPR057860">
    <property type="entry name" value="HEAT_RRP12_N"/>
</dbReference>
<name>A0A1J6I585_NICAT</name>
<evidence type="ECO:0000313" key="6">
    <source>
        <dbReference type="Proteomes" id="UP000187609"/>
    </source>
</evidence>
<dbReference type="Proteomes" id="UP000187609">
    <property type="component" value="Unassembled WGS sequence"/>
</dbReference>
<accession>A0A1J6I585</accession>
<sequence>MGNWVENLIMGIEGENADKVFDNCTEIARQLFQEILIPEGEVDVFDGSPKRNDINLTTEFANKESILLSFSCEDHLEPIGKFKRNDELLEDTFLGDNFGVVPPDSNEGSTVFYGIDDYLVDDNDSAFEDNEVVVKDDECPQHGEAGLNWLQLVSNNGGPVSLLMAVLEPNRYEELTSGLGLDLESKPIVDSNKGLAYIGVIDRGVIERFEKEAAEMNKRPFWYAWVLNKLKAERERGITIDIALWTFETTKYDCTVIDTPRHRNLIKNIIAGTSGADCVVLIIDSTTGGFEGGISKDGHTCELTLLAFTLGVKEMICCCCNKMDATTPNYLKPKGIYRVQGELGKIVHCLGVQLPNGVLFVVFHKTRAPKVTDHFEEMRNIKATQGIDQYVKGIHHNFGINAWILLDTGQGTNVKKMSPDFLGMVVQSFKSLPVLALLWKPKNEGITNLLSPGGSIEILHVLDAPKLGLPFMYSKYLIVTLQYLISHLEFHQSLVNRSIISVFYALGIQSHSLEDISLAYGKMEVSSATVTLVEIEEKDLFHTHNVACTQLNWCKKLMESRNLLANVLSSWLWKRNILVVSLALEGLVVSGVEVCQLEVHQQEQYVAVVRDGLKAWEILKEMPHQINLVLTVAELPLLFKFGLTLLVEHSILEVCDFDGSVEMVLYVVFYIQEMLLQLICNQVSIGICTTKKDLLWKYYQLTSSFVKSLKAHKPAKLECIKDLYGVISFYYAFRVLLDKLFCLFEPFQSNWETDELNELSSTQLAYASTTGGNTLCSSIIPNREDNGTFSVKVDLPREEGIIIQMCLVLQAVHEVGLYIVGDIFRMLMPQEPGSYYKAKGGNWPVHSSALLCIFQP</sequence>
<dbReference type="InterPro" id="IPR000795">
    <property type="entry name" value="T_Tr_GTP-bd_dom"/>
</dbReference>
<dbReference type="Gene3D" id="3.40.50.300">
    <property type="entry name" value="P-loop containing nucleotide triphosphate hydrolases"/>
    <property type="match status" value="1"/>
</dbReference>
<keyword evidence="1" id="KW-0547">Nucleotide-binding</keyword>
<keyword evidence="6" id="KW-1185">Reference proteome</keyword>
<gene>
    <name evidence="5" type="primary">TEF1</name>
    <name evidence="5" type="ORF">A4A49_08728</name>
</gene>
<organism evidence="5 6">
    <name type="scientific">Nicotiana attenuata</name>
    <name type="common">Coyote tobacco</name>
    <dbReference type="NCBI Taxonomy" id="49451"/>
    <lineage>
        <taxon>Eukaryota</taxon>
        <taxon>Viridiplantae</taxon>
        <taxon>Streptophyta</taxon>
        <taxon>Embryophyta</taxon>
        <taxon>Tracheophyta</taxon>
        <taxon>Spermatophyta</taxon>
        <taxon>Magnoliopsida</taxon>
        <taxon>eudicotyledons</taxon>
        <taxon>Gunneridae</taxon>
        <taxon>Pentapetalae</taxon>
        <taxon>asterids</taxon>
        <taxon>lamiids</taxon>
        <taxon>Solanales</taxon>
        <taxon>Solanaceae</taxon>
        <taxon>Nicotianoideae</taxon>
        <taxon>Nicotianeae</taxon>
        <taxon>Nicotiana</taxon>
    </lineage>
</organism>
<evidence type="ECO:0000256" key="1">
    <source>
        <dbReference type="ARBA" id="ARBA00022741"/>
    </source>
</evidence>
<dbReference type="Gramene" id="OIS99665">
    <property type="protein sequence ID" value="OIS99665"/>
    <property type="gene ID" value="A4A49_08728"/>
</dbReference>
<feature type="domain" description="RRP12 N-terminal HEAT" evidence="4">
    <location>
        <begin position="426"/>
        <end position="510"/>
    </location>
</feature>
<evidence type="ECO:0000256" key="2">
    <source>
        <dbReference type="ARBA" id="ARBA00023134"/>
    </source>
</evidence>
<keyword evidence="5" id="KW-0251">Elongation factor</keyword>
<reference evidence="5" key="1">
    <citation type="submission" date="2016-11" db="EMBL/GenBank/DDBJ databases">
        <title>The genome of Nicotiana attenuata.</title>
        <authorList>
            <person name="Xu S."/>
            <person name="Brockmoeller T."/>
            <person name="Gaquerel E."/>
            <person name="Navarro A."/>
            <person name="Kuhl H."/>
            <person name="Gase K."/>
            <person name="Ling Z."/>
            <person name="Zhou W."/>
            <person name="Kreitzer C."/>
            <person name="Stanke M."/>
            <person name="Tang H."/>
            <person name="Lyons E."/>
            <person name="Pandey P."/>
            <person name="Pandey S.P."/>
            <person name="Timmermann B."/>
            <person name="Baldwin I.T."/>
        </authorList>
    </citation>
    <scope>NUCLEOTIDE SEQUENCE [LARGE SCALE GENOMIC DNA]</scope>
    <source>
        <strain evidence="5">UT</strain>
    </source>
</reference>
<feature type="domain" description="Tr-type G" evidence="3">
    <location>
        <begin position="217"/>
        <end position="330"/>
    </location>
</feature>
<dbReference type="STRING" id="49451.A0A1J6I585"/>
<comment type="caution">
    <text evidence="5">The sequence shown here is derived from an EMBL/GenBank/DDBJ whole genome shotgun (WGS) entry which is preliminary data.</text>
</comment>
<dbReference type="EMBL" id="MJEQ01037190">
    <property type="protein sequence ID" value="OIS99665.1"/>
    <property type="molecule type" value="Genomic_DNA"/>
</dbReference>
<dbReference type="AlphaFoldDB" id="A0A1J6I585"/>
<evidence type="ECO:0000259" key="3">
    <source>
        <dbReference type="Pfam" id="PF00009"/>
    </source>
</evidence>
<dbReference type="SUPFAM" id="SSF52540">
    <property type="entry name" value="P-loop containing nucleoside triphosphate hydrolases"/>
    <property type="match status" value="1"/>
</dbReference>
<proteinExistence type="predicted"/>